<dbReference type="GO" id="GO:0005886">
    <property type="term" value="C:plasma membrane"/>
    <property type="evidence" value="ECO:0007669"/>
    <property type="project" value="UniProtKB-SubCell"/>
</dbReference>
<evidence type="ECO:0000256" key="2">
    <source>
        <dbReference type="ARBA" id="ARBA00022475"/>
    </source>
</evidence>
<evidence type="ECO:0000256" key="4">
    <source>
        <dbReference type="ARBA" id="ARBA00022989"/>
    </source>
</evidence>
<dbReference type="Pfam" id="PF08395">
    <property type="entry name" value="7tm_7"/>
    <property type="match status" value="1"/>
</dbReference>
<keyword evidence="7" id="KW-1185">Reference proteome</keyword>
<evidence type="ECO:0000256" key="5">
    <source>
        <dbReference type="ARBA" id="ARBA00023136"/>
    </source>
</evidence>
<accession>A0AAJ7WIP3</accession>
<keyword evidence="4 6" id="KW-1133">Transmembrane helix</keyword>
<proteinExistence type="predicted"/>
<evidence type="ECO:0000313" key="7">
    <source>
        <dbReference type="Proteomes" id="UP000694867"/>
    </source>
</evidence>
<evidence type="ECO:0000256" key="3">
    <source>
        <dbReference type="ARBA" id="ARBA00022692"/>
    </source>
</evidence>
<reference evidence="8" key="1">
    <citation type="submission" date="2025-08" db="UniProtKB">
        <authorList>
            <consortium name="RefSeq"/>
        </authorList>
    </citation>
    <scope>IDENTIFICATION</scope>
</reference>
<dbReference type="GO" id="GO:0050909">
    <property type="term" value="P:sensory perception of taste"/>
    <property type="evidence" value="ECO:0007669"/>
    <property type="project" value="InterPro"/>
</dbReference>
<feature type="transmembrane region" description="Helical" evidence="6">
    <location>
        <begin position="293"/>
        <end position="315"/>
    </location>
</feature>
<keyword evidence="2" id="KW-1003">Cell membrane</keyword>
<feature type="transmembrane region" description="Helical" evidence="6">
    <location>
        <begin position="88"/>
        <end position="109"/>
    </location>
</feature>
<name>A0AAJ7WIP3_9ACAR</name>
<gene>
    <name evidence="8" type="primary">LOC114828467</name>
</gene>
<dbReference type="InterPro" id="IPR013604">
    <property type="entry name" value="7TM_chemorcpt"/>
</dbReference>
<dbReference type="AlphaFoldDB" id="A0AAJ7WIP3"/>
<feature type="transmembrane region" description="Helical" evidence="6">
    <location>
        <begin position="362"/>
        <end position="384"/>
    </location>
</feature>
<dbReference type="RefSeq" id="XP_028968564.1">
    <property type="nucleotide sequence ID" value="XM_029112731.1"/>
</dbReference>
<evidence type="ECO:0000256" key="6">
    <source>
        <dbReference type="SAM" id="Phobius"/>
    </source>
</evidence>
<dbReference type="KEGG" id="goe:114828467"/>
<keyword evidence="5 6" id="KW-0472">Membrane</keyword>
<organism evidence="7 8">
    <name type="scientific">Galendromus occidentalis</name>
    <name type="common">western predatory mite</name>
    <dbReference type="NCBI Taxonomy" id="34638"/>
    <lineage>
        <taxon>Eukaryota</taxon>
        <taxon>Metazoa</taxon>
        <taxon>Ecdysozoa</taxon>
        <taxon>Arthropoda</taxon>
        <taxon>Chelicerata</taxon>
        <taxon>Arachnida</taxon>
        <taxon>Acari</taxon>
        <taxon>Parasitiformes</taxon>
        <taxon>Mesostigmata</taxon>
        <taxon>Gamasina</taxon>
        <taxon>Phytoseioidea</taxon>
        <taxon>Phytoseiidae</taxon>
        <taxon>Typhlodrominae</taxon>
        <taxon>Galendromus</taxon>
    </lineage>
</organism>
<keyword evidence="3 6" id="KW-0812">Transmembrane</keyword>
<dbReference type="GeneID" id="114828467"/>
<evidence type="ECO:0000256" key="1">
    <source>
        <dbReference type="ARBA" id="ARBA00004651"/>
    </source>
</evidence>
<dbReference type="Proteomes" id="UP000694867">
    <property type="component" value="Unplaced"/>
</dbReference>
<protein>
    <submittedName>
        <fullName evidence="8">Uncharacterized protein LOC114828467</fullName>
    </submittedName>
</protein>
<feature type="transmembrane region" description="Helical" evidence="6">
    <location>
        <begin position="49"/>
        <end position="68"/>
    </location>
</feature>
<feature type="transmembrane region" description="Helical" evidence="6">
    <location>
        <begin position="136"/>
        <end position="157"/>
    </location>
</feature>
<evidence type="ECO:0000313" key="8">
    <source>
        <dbReference type="RefSeq" id="XP_028968564.1"/>
    </source>
</evidence>
<feature type="transmembrane region" description="Helical" evidence="6">
    <location>
        <begin position="252"/>
        <end position="273"/>
    </location>
</feature>
<sequence>MDNFKMARDSVTIFRSEKHSDVYRYLEYGGRYMGLFWESKPVAYVFKTVHILLQLGLIAFAGYYYFQIQAPNGSDTESKSDPRHAEKFFMMQIGLRVTFALITYLTGLAKEEKLEQLRQVLTCLHVDDKLLRVNRILCFFVLAFLASLVGIDLYLLFGRMDEVPVLGSRSEFPLRAATKLVYILSTSSVLCVLPTFFISSCVCVQRSICAINDDVTEAIQAQVDEKRKDEMFLRLRIRYVELLDTLDELSDVFGLQLFVWLSLMFFHTCVKVFLYAKYKENIQPNQVDHIECIVISSVFDLILFSLFCYAGHGVFKERDNTQMLTRRSESTPCTQLLLFQMDLLNSDVDFGVRTASGHNMNLQLAFTLVGTVTTFAVVIIQIYMSASPTPGATNFTASSATPMLTRGTTRPS</sequence>
<comment type="subcellular location">
    <subcellularLocation>
        <location evidence="1">Cell membrane</location>
        <topology evidence="1">Multi-pass membrane protein</topology>
    </subcellularLocation>
</comment>
<feature type="transmembrane region" description="Helical" evidence="6">
    <location>
        <begin position="177"/>
        <end position="198"/>
    </location>
</feature>